<accession>A0AAV6TWQ9</accession>
<protein>
    <submittedName>
        <fullName evidence="2">Uncharacterized protein</fullName>
    </submittedName>
</protein>
<evidence type="ECO:0000313" key="3">
    <source>
        <dbReference type="Proteomes" id="UP000827092"/>
    </source>
</evidence>
<reference evidence="2 3" key="1">
    <citation type="journal article" date="2022" name="Nat. Ecol. Evol.">
        <title>A masculinizing supergene underlies an exaggerated male reproductive morph in a spider.</title>
        <authorList>
            <person name="Hendrickx F."/>
            <person name="De Corte Z."/>
            <person name="Sonet G."/>
            <person name="Van Belleghem S.M."/>
            <person name="Kostlbacher S."/>
            <person name="Vangestel C."/>
        </authorList>
    </citation>
    <scope>NUCLEOTIDE SEQUENCE [LARGE SCALE GENOMIC DNA]</scope>
    <source>
        <strain evidence="2">W744_W776</strain>
    </source>
</reference>
<dbReference type="AlphaFoldDB" id="A0AAV6TWQ9"/>
<feature type="compositionally biased region" description="Polar residues" evidence="1">
    <location>
        <begin position="110"/>
        <end position="126"/>
    </location>
</feature>
<evidence type="ECO:0000313" key="2">
    <source>
        <dbReference type="EMBL" id="KAG8176532.1"/>
    </source>
</evidence>
<gene>
    <name evidence="2" type="ORF">JTE90_020366</name>
</gene>
<comment type="caution">
    <text evidence="2">The sequence shown here is derived from an EMBL/GenBank/DDBJ whole genome shotgun (WGS) entry which is preliminary data.</text>
</comment>
<feature type="region of interest" description="Disordered" evidence="1">
    <location>
        <begin position="105"/>
        <end position="140"/>
    </location>
</feature>
<evidence type="ECO:0000256" key="1">
    <source>
        <dbReference type="SAM" id="MobiDB-lite"/>
    </source>
</evidence>
<organism evidence="2 3">
    <name type="scientific">Oedothorax gibbosus</name>
    <dbReference type="NCBI Taxonomy" id="931172"/>
    <lineage>
        <taxon>Eukaryota</taxon>
        <taxon>Metazoa</taxon>
        <taxon>Ecdysozoa</taxon>
        <taxon>Arthropoda</taxon>
        <taxon>Chelicerata</taxon>
        <taxon>Arachnida</taxon>
        <taxon>Araneae</taxon>
        <taxon>Araneomorphae</taxon>
        <taxon>Entelegynae</taxon>
        <taxon>Araneoidea</taxon>
        <taxon>Linyphiidae</taxon>
        <taxon>Erigoninae</taxon>
        <taxon>Oedothorax</taxon>
    </lineage>
</organism>
<name>A0AAV6TWQ9_9ARAC</name>
<dbReference type="EMBL" id="JAFNEN010000869">
    <property type="protein sequence ID" value="KAG8176532.1"/>
    <property type="molecule type" value="Genomic_DNA"/>
</dbReference>
<dbReference type="Proteomes" id="UP000827092">
    <property type="component" value="Unassembled WGS sequence"/>
</dbReference>
<proteinExistence type="predicted"/>
<sequence length="140" mass="15446">MIAVVQKSVLSTGSNDSTNMMCMHDHYNDLKKTRMSFFVSIINGVLELFILKVGPQPRSYTIKAANGREYRRNRVQIKVLNNSTQPARQLVDDLFPTISSSPLAAIPPGTSVQPAAQPSATPTSRSGRAIKPPQRFNDFV</sequence>
<keyword evidence="3" id="KW-1185">Reference proteome</keyword>